<comment type="similarity">
    <text evidence="2">Belongs to the NFX1 family.</text>
</comment>
<evidence type="ECO:0000256" key="8">
    <source>
        <dbReference type="ARBA" id="ARBA00023163"/>
    </source>
</evidence>
<evidence type="ECO:0000256" key="1">
    <source>
        <dbReference type="ARBA" id="ARBA00004123"/>
    </source>
</evidence>
<dbReference type="Gene3D" id="3.30.1370.50">
    <property type="entry name" value="R3H-like domain"/>
    <property type="match status" value="1"/>
</dbReference>
<evidence type="ECO:0000256" key="5">
    <source>
        <dbReference type="ARBA" id="ARBA00022771"/>
    </source>
</evidence>
<keyword evidence="7" id="KW-0805">Transcription regulation</keyword>
<dbReference type="PANTHER" id="PTHR12360:SF12">
    <property type="entry name" value="TRANSCRIPTIONAL REPRESSOR NF-X1"/>
    <property type="match status" value="1"/>
</dbReference>
<evidence type="ECO:0000313" key="13">
    <source>
        <dbReference type="Proteomes" id="UP000253551"/>
    </source>
</evidence>
<dbReference type="Pfam" id="PF01422">
    <property type="entry name" value="zf-NF-X1"/>
    <property type="match status" value="7"/>
</dbReference>
<reference evidence="12 13" key="1">
    <citation type="journal article" date="2018" name="G3 (Bethesda)">
        <title>Phylogenetic and Phylogenomic Definition of Rhizopus Species.</title>
        <authorList>
            <person name="Gryganskyi A.P."/>
            <person name="Golan J."/>
            <person name="Dolatabadi S."/>
            <person name="Mondo S."/>
            <person name="Robb S."/>
            <person name="Idnurm A."/>
            <person name="Muszewska A."/>
            <person name="Steczkiewicz K."/>
            <person name="Masonjones S."/>
            <person name="Liao H.L."/>
            <person name="Gajdeczka M.T."/>
            <person name="Anike F."/>
            <person name="Vuek A."/>
            <person name="Anishchenko I.M."/>
            <person name="Voigt K."/>
            <person name="de Hoog G.S."/>
            <person name="Smith M.E."/>
            <person name="Heitman J."/>
            <person name="Vilgalys R."/>
            <person name="Stajich J.E."/>
        </authorList>
    </citation>
    <scope>NUCLEOTIDE SEQUENCE [LARGE SCALE GENOMIC DNA]</scope>
    <source>
        <strain evidence="12 13">LSU 92-RS-03</strain>
    </source>
</reference>
<sequence length="923" mass="103088">MSGGENTGVTEVNTQPSNTPVSNRGSSSSKPRKPKKDNSKKQQEEGGEHTTENTTQKKRRPRQWKKKKKTDAPLEESKTEETKSEQTGDQTDAPAEENKNNDQAEKKKRKRKPKAPKQAENGEAKLQPSHFKNRAQGQLTLDDDDKKNDKQSKKNKQKQKRPAVEPLPFKEHDMATKLIHELKSSTYECMICMDTVRSAHHVWGCDCCWAVFHLNCIQSWASFSCDITCNELLGCGKHRCKEKCHAGLCPPCTLQEDQSCYCGKDERETRCGNGKQVQVGEHVGNYSCEKKCDSLYECKKHTCEKPCHPCSANTQPCPFDPSAVKTCPCGSRSVLDLSQNQERTACTDPIPTCESHCNKTLPCGHNCQTKCHLGQCPPCEVSVQVSCRCQANKFEKICSEVCEAAGGESPLCNRVCKAGRNCGRHQCGAVCCPAAKTNGKSRKGTEFLHDCPNTCNKTLSCGTHQCQEKCHKGKCPPCLEATFDDVTCHCTRTRLEPPVRCGTKLPNCPHPCVRPNPCGHVRFLNHNCHPDEEPCPPCPVLVARNCLCGKTELKNVPCYRESPRCGRPCEKPLPCRKHLCPKTCHNGLCLTEDETCTQYCNDSRSCGHPCKERCHDDSPCPEKEPCAIRVKASCKCGQNTMEIPCNATAESTGSKKLLECNDFCAKVLRNRRLAMALDIKRDDYGTPSLSVDDLGYYDDSLRDFYNENRAWCRSMEMSLIELARDTAKKTSHLRPMKSEYRQFIHRYAVHFNIATEAIDAEPKRSVILRKTLGPCRIPPILLSKAIANPALNRPPQNLEAALAGDVPKTTKQPVNAIYLSDMSFGLTKIELDAELVPLLKLGEDSVPFESTWVNENDAVVVPSINDAISMDEKETIVWHLKKVIKSAFVSEEDSKKKASRVDCCWVNQKGEITWSEKQLSKNN</sequence>
<dbReference type="GO" id="GO:0000122">
    <property type="term" value="P:negative regulation of transcription by RNA polymerase II"/>
    <property type="evidence" value="ECO:0007669"/>
    <property type="project" value="TreeGrafter"/>
</dbReference>
<keyword evidence="3" id="KW-0479">Metal-binding</keyword>
<dbReference type="GO" id="GO:0005634">
    <property type="term" value="C:nucleus"/>
    <property type="evidence" value="ECO:0007669"/>
    <property type="project" value="UniProtKB-SubCell"/>
</dbReference>
<dbReference type="SUPFAM" id="SSF82708">
    <property type="entry name" value="R3H domain"/>
    <property type="match status" value="1"/>
</dbReference>
<dbReference type="Pfam" id="PF01424">
    <property type="entry name" value="R3H"/>
    <property type="match status" value="1"/>
</dbReference>
<evidence type="ECO:0000313" key="12">
    <source>
        <dbReference type="EMBL" id="RCH91040.1"/>
    </source>
</evidence>
<dbReference type="InterPro" id="IPR036867">
    <property type="entry name" value="R3H_dom_sf"/>
</dbReference>
<feature type="non-terminal residue" evidence="12">
    <location>
        <position position="923"/>
    </location>
</feature>
<dbReference type="InterPro" id="IPR001374">
    <property type="entry name" value="R3H_dom"/>
</dbReference>
<keyword evidence="6" id="KW-0862">Zinc</keyword>
<feature type="compositionally biased region" description="Basic and acidic residues" evidence="10">
    <location>
        <begin position="70"/>
        <end position="86"/>
    </location>
</feature>
<dbReference type="STRING" id="4846.A0A367JM61"/>
<evidence type="ECO:0000256" key="4">
    <source>
        <dbReference type="ARBA" id="ARBA00022737"/>
    </source>
</evidence>
<keyword evidence="8" id="KW-0804">Transcription</keyword>
<evidence type="ECO:0000256" key="7">
    <source>
        <dbReference type="ARBA" id="ARBA00023015"/>
    </source>
</evidence>
<feature type="compositionally biased region" description="Basic residues" evidence="10">
    <location>
        <begin position="106"/>
        <end position="115"/>
    </location>
</feature>
<feature type="compositionally biased region" description="Basic and acidic residues" evidence="10">
    <location>
        <begin position="96"/>
        <end position="105"/>
    </location>
</feature>
<feature type="region of interest" description="Disordered" evidence="10">
    <location>
        <begin position="1"/>
        <end position="168"/>
    </location>
</feature>
<dbReference type="PROSITE" id="PS51061">
    <property type="entry name" value="R3H"/>
    <property type="match status" value="1"/>
</dbReference>
<dbReference type="PANTHER" id="PTHR12360">
    <property type="entry name" value="NUCLEAR TRANSCRIPTION FACTOR, X-BOX BINDING 1 NFX1"/>
    <property type="match status" value="1"/>
</dbReference>
<dbReference type="EMBL" id="PJQM01003057">
    <property type="protein sequence ID" value="RCH91040.1"/>
    <property type="molecule type" value="Genomic_DNA"/>
</dbReference>
<dbReference type="Proteomes" id="UP000253551">
    <property type="component" value="Unassembled WGS sequence"/>
</dbReference>
<feature type="compositionally biased region" description="Basic residues" evidence="10">
    <location>
        <begin position="56"/>
        <end position="69"/>
    </location>
</feature>
<keyword evidence="13" id="KW-1185">Reference proteome</keyword>
<dbReference type="SMART" id="SM00438">
    <property type="entry name" value="ZnF_NFX"/>
    <property type="match status" value="8"/>
</dbReference>
<evidence type="ECO:0000256" key="9">
    <source>
        <dbReference type="ARBA" id="ARBA00023242"/>
    </source>
</evidence>
<gene>
    <name evidence="12" type="primary">FAP1_2</name>
    <name evidence="12" type="ORF">CU098_003556</name>
</gene>
<evidence type="ECO:0000259" key="11">
    <source>
        <dbReference type="PROSITE" id="PS51061"/>
    </source>
</evidence>
<accession>A0A367JM61</accession>
<dbReference type="OrthoDB" id="6512771at2759"/>
<feature type="compositionally biased region" description="Polar residues" evidence="10">
    <location>
        <begin position="7"/>
        <end position="21"/>
    </location>
</feature>
<dbReference type="SMART" id="SM00393">
    <property type="entry name" value="R3H"/>
    <property type="match status" value="1"/>
</dbReference>
<feature type="compositionally biased region" description="Basic and acidic residues" evidence="10">
    <location>
        <begin position="36"/>
        <end position="51"/>
    </location>
</feature>
<dbReference type="AlphaFoldDB" id="A0A367JM61"/>
<comment type="subcellular location">
    <subcellularLocation>
        <location evidence="1">Nucleus</location>
    </subcellularLocation>
</comment>
<name>A0A367JM61_RHIST</name>
<evidence type="ECO:0000256" key="10">
    <source>
        <dbReference type="SAM" id="MobiDB-lite"/>
    </source>
</evidence>
<dbReference type="GO" id="GO:0000977">
    <property type="term" value="F:RNA polymerase II transcription regulatory region sequence-specific DNA binding"/>
    <property type="evidence" value="ECO:0007669"/>
    <property type="project" value="TreeGrafter"/>
</dbReference>
<keyword evidence="5" id="KW-0863">Zinc-finger</keyword>
<comment type="caution">
    <text evidence="12">The sequence shown here is derived from an EMBL/GenBank/DDBJ whole genome shotgun (WGS) entry which is preliminary data.</text>
</comment>
<dbReference type="InterPro" id="IPR034078">
    <property type="entry name" value="NFX1_fam"/>
</dbReference>
<dbReference type="GO" id="GO:0000981">
    <property type="term" value="F:DNA-binding transcription factor activity, RNA polymerase II-specific"/>
    <property type="evidence" value="ECO:0007669"/>
    <property type="project" value="TreeGrafter"/>
</dbReference>
<dbReference type="InterPro" id="IPR000967">
    <property type="entry name" value="Znf_NFX1"/>
</dbReference>
<protein>
    <submittedName>
        <fullName evidence="12">FKBP12-associated protein</fullName>
    </submittedName>
</protein>
<dbReference type="CDD" id="cd06008">
    <property type="entry name" value="NF-X1-zinc-finger"/>
    <property type="match status" value="4"/>
</dbReference>
<feature type="domain" description="R3H" evidence="11">
    <location>
        <begin position="709"/>
        <end position="772"/>
    </location>
</feature>
<evidence type="ECO:0000256" key="3">
    <source>
        <dbReference type="ARBA" id="ARBA00022723"/>
    </source>
</evidence>
<evidence type="ECO:0000256" key="6">
    <source>
        <dbReference type="ARBA" id="ARBA00022833"/>
    </source>
</evidence>
<proteinExistence type="inferred from homology"/>
<keyword evidence="9" id="KW-0539">Nucleus</keyword>
<organism evidence="12 13">
    <name type="scientific">Rhizopus stolonifer</name>
    <name type="common">Rhizopus nigricans</name>
    <dbReference type="NCBI Taxonomy" id="4846"/>
    <lineage>
        <taxon>Eukaryota</taxon>
        <taxon>Fungi</taxon>
        <taxon>Fungi incertae sedis</taxon>
        <taxon>Mucoromycota</taxon>
        <taxon>Mucoromycotina</taxon>
        <taxon>Mucoromycetes</taxon>
        <taxon>Mucorales</taxon>
        <taxon>Mucorineae</taxon>
        <taxon>Rhizopodaceae</taxon>
        <taxon>Rhizopus</taxon>
    </lineage>
</organism>
<dbReference type="GO" id="GO:0008270">
    <property type="term" value="F:zinc ion binding"/>
    <property type="evidence" value="ECO:0007669"/>
    <property type="project" value="UniProtKB-KW"/>
</dbReference>
<evidence type="ECO:0000256" key="2">
    <source>
        <dbReference type="ARBA" id="ARBA00007269"/>
    </source>
</evidence>
<keyword evidence="4" id="KW-0677">Repeat</keyword>